<evidence type="ECO:0008006" key="4">
    <source>
        <dbReference type="Google" id="ProtNLM"/>
    </source>
</evidence>
<dbReference type="Gene3D" id="3.40.720.10">
    <property type="entry name" value="Alkaline Phosphatase, subunit A"/>
    <property type="match status" value="1"/>
</dbReference>
<dbReference type="GO" id="GO:0016787">
    <property type="term" value="F:hydrolase activity"/>
    <property type="evidence" value="ECO:0007669"/>
    <property type="project" value="UniProtKB-ARBA"/>
</dbReference>
<dbReference type="SMART" id="SM00120">
    <property type="entry name" value="HX"/>
    <property type="match status" value="4"/>
</dbReference>
<evidence type="ECO:0000313" key="3">
    <source>
        <dbReference type="Proteomes" id="UP000257039"/>
    </source>
</evidence>
<dbReference type="InterPro" id="IPR000585">
    <property type="entry name" value="Hemopexin-like_dom"/>
</dbReference>
<reference evidence="2 3" key="1">
    <citation type="submission" date="2017-04" db="EMBL/GenBank/DDBJ databases">
        <title>Draft genome sequence of Zooshikella ganghwensis VG4 isolated from Red Sea sediments.</title>
        <authorList>
            <person name="Rehman Z."/>
            <person name="Alam I."/>
            <person name="Kamau A."/>
            <person name="Bajic V."/>
            <person name="Leiknes T."/>
        </authorList>
    </citation>
    <scope>NUCLEOTIDE SEQUENCE [LARGE SCALE GENOMIC DNA]</scope>
    <source>
        <strain evidence="2 3">VG4</strain>
    </source>
</reference>
<dbReference type="PANTHER" id="PTHR10151:SF120">
    <property type="entry name" value="BIS(5'-ADENOSYL)-TRIPHOSPHATASE"/>
    <property type="match status" value="1"/>
</dbReference>
<dbReference type="PROSITE" id="PS51642">
    <property type="entry name" value="HEMOPEXIN_2"/>
    <property type="match status" value="4"/>
</dbReference>
<dbReference type="InterPro" id="IPR002591">
    <property type="entry name" value="Phosphodiest/P_Trfase"/>
</dbReference>
<dbReference type="SUPFAM" id="SSF53649">
    <property type="entry name" value="Alkaline phosphatase-like"/>
    <property type="match status" value="1"/>
</dbReference>
<name>A0A4P9VQ22_9GAMM</name>
<evidence type="ECO:0000313" key="2">
    <source>
        <dbReference type="EMBL" id="RDH45593.1"/>
    </source>
</evidence>
<accession>A0A4P9VQ22</accession>
<keyword evidence="1" id="KW-0677">Repeat</keyword>
<comment type="caution">
    <text evidence="2">The sequence shown here is derived from an EMBL/GenBank/DDBJ whole genome shotgun (WGS) entry which is preliminary data.</text>
</comment>
<dbReference type="SUPFAM" id="SSF50923">
    <property type="entry name" value="Hemopexin-like domain"/>
    <property type="match status" value="2"/>
</dbReference>
<dbReference type="PANTHER" id="PTHR10151">
    <property type="entry name" value="ECTONUCLEOTIDE PYROPHOSPHATASE/PHOSPHODIESTERASE"/>
    <property type="match status" value="1"/>
</dbReference>
<dbReference type="RefSeq" id="WP_094788531.1">
    <property type="nucleotide sequence ID" value="NZ_NDXW01000001.1"/>
</dbReference>
<sequence length="712" mass="80705">MSLFNHFTFIKKVRRCISQLASLCLLILFVGKVYGVDSLLADHKLKVPPKIPKVLLLGIDGLKPSAIPRVNTPVLDKLITDGFISPMLAEDTTWSGPCWATILYGVWRDRHGIYDNSFTGSKLQSIPDLFTHIETAKPVLHTARLTSWTGIRYNMPTAADEDLYWYYQEHQDTETVNKAKDILSTTDIDVLFVYFSMVDVKGHNHGFSADKPEYRQSIEKVDRQIGELLTRIQQRPKFADEDWLILAVPDHGGTIDGQHGKNRPEHRKAWLLASGHAVHHLRKGMNIPPSPVDIVPTILDHLGIDYAPGSLDGHSLLEAFPSYPVKLNKNTLKNGDAEYDRGNVQPFYLANYDNQVSGWLKGGKAVTRGYTAVNQIPLKYVQKGEQRQNAYLFTSLTKEPTTLAQHIDLQGLTTQQSKPLKVTLAADMWGRTADKNLSIKLFFNDAKGFAALRKNDQYAYFFRGDEYYQFDFNKDQVDDGYPADIVSNWPGLDQFKGGARNIDAAVNWGNGKAYFFKGDEYIRYDLKKDQADSGYPLKIKDHWSGLDTFSGGANAIDAAINWGNGITYFFKGDEYICFNMTSDRAAKGYPMFISNWTWSGLQVWPDRIDAAVRRNSIKSYLFKGGYYLRFDHVLNKTDDGFPKAISERSWAGLEQWYQSKHNTELTLNSYQSSARRFLTDTALPSQVESIDVHVNFSGQQQYVDNLSLILRN</sequence>
<dbReference type="InterPro" id="IPR018487">
    <property type="entry name" value="Hemopexin-like_repeat"/>
</dbReference>
<protein>
    <recommendedName>
        <fullName evidence="4">Nucleotide pyrophosphatase</fullName>
    </recommendedName>
</protein>
<dbReference type="EMBL" id="NDXW01000001">
    <property type="protein sequence ID" value="RDH45593.1"/>
    <property type="molecule type" value="Genomic_DNA"/>
</dbReference>
<gene>
    <name evidence="2" type="ORF">B9G39_20245</name>
</gene>
<keyword evidence="3" id="KW-1185">Reference proteome</keyword>
<dbReference type="InterPro" id="IPR036375">
    <property type="entry name" value="Hemopexin-like_dom_sf"/>
</dbReference>
<dbReference type="Gene3D" id="2.110.10.10">
    <property type="entry name" value="Hemopexin-like domain"/>
    <property type="match status" value="2"/>
</dbReference>
<dbReference type="CDD" id="cd00094">
    <property type="entry name" value="HX"/>
    <property type="match status" value="1"/>
</dbReference>
<dbReference type="Pfam" id="PF01663">
    <property type="entry name" value="Phosphodiest"/>
    <property type="match status" value="1"/>
</dbReference>
<dbReference type="InterPro" id="IPR017850">
    <property type="entry name" value="Alkaline_phosphatase_core_sf"/>
</dbReference>
<evidence type="ECO:0000256" key="1">
    <source>
        <dbReference type="ARBA" id="ARBA00022737"/>
    </source>
</evidence>
<dbReference type="AlphaFoldDB" id="A0A4P9VQ22"/>
<dbReference type="Proteomes" id="UP000257039">
    <property type="component" value="Unassembled WGS sequence"/>
</dbReference>
<dbReference type="Pfam" id="PF00045">
    <property type="entry name" value="Hemopexin"/>
    <property type="match status" value="4"/>
</dbReference>
<proteinExistence type="predicted"/>
<organism evidence="2 3">
    <name type="scientific">Zooshikella ganghwensis</name>
    <dbReference type="NCBI Taxonomy" id="202772"/>
    <lineage>
        <taxon>Bacteria</taxon>
        <taxon>Pseudomonadati</taxon>
        <taxon>Pseudomonadota</taxon>
        <taxon>Gammaproteobacteria</taxon>
        <taxon>Oceanospirillales</taxon>
        <taxon>Zooshikellaceae</taxon>
        <taxon>Zooshikella</taxon>
    </lineage>
</organism>